<evidence type="ECO:0000256" key="1">
    <source>
        <dbReference type="ARBA" id="ARBA00022763"/>
    </source>
</evidence>
<name>A0ABP7TQE5_9BURK</name>
<dbReference type="CDD" id="cd03468">
    <property type="entry name" value="PolY_like"/>
    <property type="match status" value="1"/>
</dbReference>
<comment type="caution">
    <text evidence="3">The sequence shown here is derived from an EMBL/GenBank/DDBJ whole genome shotgun (WGS) entry which is preliminary data.</text>
</comment>
<keyword evidence="4" id="KW-1185">Reference proteome</keyword>
<gene>
    <name evidence="3" type="ORF">GCM10022212_29890</name>
</gene>
<dbReference type="PANTHER" id="PTHR35369:SF2">
    <property type="entry name" value="BLR3025 PROTEIN"/>
    <property type="match status" value="1"/>
</dbReference>
<dbReference type="InterPro" id="IPR043502">
    <property type="entry name" value="DNA/RNA_pol_sf"/>
</dbReference>
<dbReference type="Pfam" id="PF00817">
    <property type="entry name" value="IMS"/>
    <property type="match status" value="1"/>
</dbReference>
<keyword evidence="1" id="KW-0227">DNA damage</keyword>
<dbReference type="EMBL" id="BAAAZE010000012">
    <property type="protein sequence ID" value="GAA4029702.1"/>
    <property type="molecule type" value="Genomic_DNA"/>
</dbReference>
<organism evidence="3 4">
    <name type="scientific">Actimicrobium antarcticum</name>
    <dbReference type="NCBI Taxonomy" id="1051899"/>
    <lineage>
        <taxon>Bacteria</taxon>
        <taxon>Pseudomonadati</taxon>
        <taxon>Pseudomonadota</taxon>
        <taxon>Betaproteobacteria</taxon>
        <taxon>Burkholderiales</taxon>
        <taxon>Oxalobacteraceae</taxon>
        <taxon>Actimicrobium</taxon>
    </lineage>
</organism>
<accession>A0ABP7TQE5</accession>
<evidence type="ECO:0000313" key="3">
    <source>
        <dbReference type="EMBL" id="GAA4029702.1"/>
    </source>
</evidence>
<evidence type="ECO:0000259" key="2">
    <source>
        <dbReference type="Pfam" id="PF00817"/>
    </source>
</evidence>
<dbReference type="Proteomes" id="UP001501353">
    <property type="component" value="Unassembled WGS sequence"/>
</dbReference>
<feature type="domain" description="UmuC" evidence="2">
    <location>
        <begin position="19"/>
        <end position="146"/>
    </location>
</feature>
<dbReference type="SUPFAM" id="SSF56672">
    <property type="entry name" value="DNA/RNA polymerases"/>
    <property type="match status" value="1"/>
</dbReference>
<dbReference type="RefSeq" id="WP_344764358.1">
    <property type="nucleotide sequence ID" value="NZ_BAAAZE010000012.1"/>
</dbReference>
<dbReference type="PANTHER" id="PTHR35369">
    <property type="entry name" value="BLR3025 PROTEIN-RELATED"/>
    <property type="match status" value="1"/>
</dbReference>
<protein>
    <submittedName>
        <fullName evidence="3">DNA polymerase Y family protein</fullName>
    </submittedName>
</protein>
<proteinExistence type="predicted"/>
<dbReference type="InterPro" id="IPR001126">
    <property type="entry name" value="UmuC"/>
</dbReference>
<evidence type="ECO:0000313" key="4">
    <source>
        <dbReference type="Proteomes" id="UP001501353"/>
    </source>
</evidence>
<reference evidence="4" key="1">
    <citation type="journal article" date="2019" name="Int. J. Syst. Evol. Microbiol.">
        <title>The Global Catalogue of Microorganisms (GCM) 10K type strain sequencing project: providing services to taxonomists for standard genome sequencing and annotation.</title>
        <authorList>
            <consortium name="The Broad Institute Genomics Platform"/>
            <consortium name="The Broad Institute Genome Sequencing Center for Infectious Disease"/>
            <person name="Wu L."/>
            <person name="Ma J."/>
        </authorList>
    </citation>
    <scope>NUCLEOTIDE SEQUENCE [LARGE SCALE GENOMIC DNA]</scope>
    <source>
        <strain evidence="4">JCM 16673</strain>
    </source>
</reference>
<dbReference type="InterPro" id="IPR050356">
    <property type="entry name" value="SulA_CellDiv_inhibitor"/>
</dbReference>
<sequence>MLWIALHFPQLPLDTVLRCRPDAATAPVVVVERKRVVWCNHIATGSGIAPGMSEANAWSMNAQLLALPRAPAQESAALQEAALWALHFTPQVVVQPAGLLLDIDASLRLFDGFEKLSGQLASGIVDLGLQAQLACAPTAGAAWLLARSAGDWCDKTLVEMLAPIPLNVIESARKHLESLYGIGCHTLGQLRRMPRAGIARRFGNDLLREVDRAYGDEAEAHAWFTAPATFDVRLELPAPVSHTEALLFAARRLLLQLTGWLNAHQSAINSITLWLHHEPTRQRDHRSTPVRIQLAVASRDPDHLTLLLRERLGQVALVDSVIELSLAADQIVALATPNQELFATAAAQAESVGLLVERLQSRLGAQCVHQLSLMADHRPEKSFRLLPVGARRERINALPTQPIAARPTWLLTKPLPLITRQHKPFYQSPLTLLAGPERIEAGWWDDDLALRDYFIAENETHALLWIFRLRAVDAGSGWFLHGYFA</sequence>